<evidence type="ECO:0000313" key="1">
    <source>
        <dbReference type="EMBL" id="GIF98242.1"/>
    </source>
</evidence>
<keyword evidence="2" id="KW-1185">Reference proteome</keyword>
<gene>
    <name evidence="1" type="ORF">Cci01nite_33360</name>
</gene>
<sequence>MRPPILFLDHGGDRVRVDELVQVQPPARVTMWFARIGVALRAETVAKTMSGESLTVR</sequence>
<comment type="caution">
    <text evidence="1">The sequence shown here is derived from an EMBL/GenBank/DDBJ whole genome shotgun (WGS) entry which is preliminary data.</text>
</comment>
<reference evidence="1 2" key="1">
    <citation type="submission" date="2021-01" db="EMBL/GenBank/DDBJ databases">
        <title>Whole genome shotgun sequence of Catellatospora citrea NBRC 14495.</title>
        <authorList>
            <person name="Komaki H."/>
            <person name="Tamura T."/>
        </authorList>
    </citation>
    <scope>NUCLEOTIDE SEQUENCE [LARGE SCALE GENOMIC DNA]</scope>
    <source>
        <strain evidence="1 2">NBRC 14495</strain>
    </source>
</reference>
<evidence type="ECO:0000313" key="2">
    <source>
        <dbReference type="Proteomes" id="UP000659904"/>
    </source>
</evidence>
<dbReference type="Proteomes" id="UP000659904">
    <property type="component" value="Unassembled WGS sequence"/>
</dbReference>
<organism evidence="1 2">
    <name type="scientific">Catellatospora citrea</name>
    <dbReference type="NCBI Taxonomy" id="53366"/>
    <lineage>
        <taxon>Bacteria</taxon>
        <taxon>Bacillati</taxon>
        <taxon>Actinomycetota</taxon>
        <taxon>Actinomycetes</taxon>
        <taxon>Micromonosporales</taxon>
        <taxon>Micromonosporaceae</taxon>
        <taxon>Catellatospora</taxon>
    </lineage>
</organism>
<name>A0A8J3KEF7_9ACTN</name>
<dbReference type="AlphaFoldDB" id="A0A8J3KEF7"/>
<dbReference type="EMBL" id="BONH01000012">
    <property type="protein sequence ID" value="GIF98242.1"/>
    <property type="molecule type" value="Genomic_DNA"/>
</dbReference>
<proteinExistence type="predicted"/>
<protein>
    <submittedName>
        <fullName evidence="1">Uncharacterized protein</fullName>
    </submittedName>
</protein>
<accession>A0A8J3KEF7</accession>